<comment type="caution">
    <text evidence="3">The sequence shown here is derived from an EMBL/GenBank/DDBJ whole genome shotgun (WGS) entry which is preliminary data.</text>
</comment>
<reference evidence="3 4" key="1">
    <citation type="submission" date="2018-03" db="EMBL/GenBank/DDBJ databases">
        <title>Draft genome sequence of Rohu Carp (Labeo rohita).</title>
        <authorList>
            <person name="Das P."/>
            <person name="Kushwaha B."/>
            <person name="Joshi C.G."/>
            <person name="Kumar D."/>
            <person name="Nagpure N.S."/>
            <person name="Sahoo L."/>
            <person name="Das S.P."/>
            <person name="Bit A."/>
            <person name="Patnaik S."/>
            <person name="Meher P.K."/>
            <person name="Jayasankar P."/>
            <person name="Koringa P.G."/>
            <person name="Patel N.V."/>
            <person name="Hinsu A.T."/>
            <person name="Kumar R."/>
            <person name="Pandey M."/>
            <person name="Agarwal S."/>
            <person name="Srivastava S."/>
            <person name="Singh M."/>
            <person name="Iquebal M.A."/>
            <person name="Jaiswal S."/>
            <person name="Angadi U.B."/>
            <person name="Kumar N."/>
            <person name="Raza M."/>
            <person name="Shah T.M."/>
            <person name="Rai A."/>
            <person name="Jena J.K."/>
        </authorList>
    </citation>
    <scope>NUCLEOTIDE SEQUENCE [LARGE SCALE GENOMIC DNA]</scope>
    <source>
        <strain evidence="3">DASCIFA01</strain>
        <tissue evidence="3">Testis</tissue>
    </source>
</reference>
<accession>A0A498MFF1</accession>
<organism evidence="3 4">
    <name type="scientific">Labeo rohita</name>
    <name type="common">Indian major carp</name>
    <name type="synonym">Cyprinus rohita</name>
    <dbReference type="NCBI Taxonomy" id="84645"/>
    <lineage>
        <taxon>Eukaryota</taxon>
        <taxon>Metazoa</taxon>
        <taxon>Chordata</taxon>
        <taxon>Craniata</taxon>
        <taxon>Vertebrata</taxon>
        <taxon>Euteleostomi</taxon>
        <taxon>Actinopterygii</taxon>
        <taxon>Neopterygii</taxon>
        <taxon>Teleostei</taxon>
        <taxon>Ostariophysi</taxon>
        <taxon>Cypriniformes</taxon>
        <taxon>Cyprinidae</taxon>
        <taxon>Labeoninae</taxon>
        <taxon>Labeonini</taxon>
        <taxon>Labeo</taxon>
    </lineage>
</organism>
<sequence>MSVLHHSVHILSVSSPHERQPGEGSQAERSCAVERSSGQITDSGKRREVDMRGRGKVGDSEVEVLDVFDGP</sequence>
<evidence type="ECO:0000313" key="4">
    <source>
        <dbReference type="Proteomes" id="UP000290572"/>
    </source>
</evidence>
<keyword evidence="4" id="KW-1185">Reference proteome</keyword>
<evidence type="ECO:0000313" key="3">
    <source>
        <dbReference type="EMBL" id="RXN19939.1"/>
    </source>
</evidence>
<dbReference type="Proteomes" id="UP000290572">
    <property type="component" value="Unassembled WGS sequence"/>
</dbReference>
<name>A0A498MFF1_LABRO</name>
<evidence type="ECO:0000313" key="2">
    <source>
        <dbReference type="EMBL" id="RXN03946.1"/>
    </source>
</evidence>
<protein>
    <submittedName>
        <fullName evidence="3">Uncharacterized protein</fullName>
    </submittedName>
</protein>
<evidence type="ECO:0000256" key="1">
    <source>
        <dbReference type="SAM" id="MobiDB-lite"/>
    </source>
</evidence>
<feature type="compositionally biased region" description="Basic and acidic residues" evidence="1">
    <location>
        <begin position="43"/>
        <end position="57"/>
    </location>
</feature>
<dbReference type="AlphaFoldDB" id="A0A498MFF1"/>
<feature type="region of interest" description="Disordered" evidence="1">
    <location>
        <begin position="1"/>
        <end position="57"/>
    </location>
</feature>
<dbReference type="EMBL" id="QBIY01013466">
    <property type="protein sequence ID" value="RXN03946.1"/>
    <property type="molecule type" value="Genomic_DNA"/>
</dbReference>
<dbReference type="EMBL" id="QBIY01012656">
    <property type="protein sequence ID" value="RXN19939.1"/>
    <property type="molecule type" value="Genomic_DNA"/>
</dbReference>
<gene>
    <name evidence="3" type="ORF">ROHU_007156</name>
    <name evidence="2" type="ORF">ROHU_034270</name>
</gene>
<feature type="compositionally biased region" description="Low complexity" evidence="1">
    <location>
        <begin position="1"/>
        <end position="15"/>
    </location>
</feature>
<proteinExistence type="predicted"/>